<feature type="transmembrane region" description="Helical" evidence="2">
    <location>
        <begin position="383"/>
        <end position="403"/>
    </location>
</feature>
<evidence type="ECO:0008006" key="5">
    <source>
        <dbReference type="Google" id="ProtNLM"/>
    </source>
</evidence>
<feature type="transmembrane region" description="Helical" evidence="2">
    <location>
        <begin position="452"/>
        <end position="474"/>
    </location>
</feature>
<accession>A0A9D5YZ33</accession>
<gene>
    <name evidence="3" type="ORF">H9623_09420</name>
</gene>
<feature type="transmembrane region" description="Helical" evidence="2">
    <location>
        <begin position="409"/>
        <end position="431"/>
    </location>
</feature>
<sequence length="560" mass="58090">MTLADASELVRTVLGRVELLDEVGRGEDALALVVATLREEPDDARLLLSAASLCLGLRRTDEALRYAQAVVAVAPDLAVAHLLASVALLDRGDARGARSAVERCLALDPDDAAAHGQHAYVLLAGRPRAVDKARARAASGRSLELSPEDPRVLYDAAMIRNRLGSQDEARGLVLRGLELAPEDADLLVALARLTPDGTASLDGVLADNPMHAEAGLLLHHQVWQQMEGFGRVAVRVGTLALVLVGAVMSDRGIGFAPSCAVVLMVLLVVGSVRAQRGLRRTSRPYLERSFRAGGRPTRAAFALTVAGLVGVLAAVVGLFVVQDAVSARYLVVLAAVSVLLAGAGRTILTPSLYLVGRAQGLYPDSAAGADQLEHARRHVRRAVLARFVVVVLVAVVVVGRFPATGRTDALAAALLGATMFLSPSVAAWWAIERMLRTGSVATASAPGGLSRVALVASAVLVLLSGVVGLVQVPVGANAYDAHGRYVRPADGPDDDPASCGGAASGPCADVHVPPGVDVPTFDPPPVDIPTFDVPDIDLGALDPTPPADAVPDRDVPVTTP</sequence>
<evidence type="ECO:0000313" key="3">
    <source>
        <dbReference type="EMBL" id="MBE7700522.1"/>
    </source>
</evidence>
<feature type="transmembrane region" description="Helical" evidence="2">
    <location>
        <begin position="255"/>
        <end position="278"/>
    </location>
</feature>
<evidence type="ECO:0000256" key="1">
    <source>
        <dbReference type="SAM" id="MobiDB-lite"/>
    </source>
</evidence>
<dbReference type="InterPro" id="IPR011990">
    <property type="entry name" value="TPR-like_helical_dom_sf"/>
</dbReference>
<dbReference type="RefSeq" id="WP_193719803.1">
    <property type="nucleotide sequence ID" value="NZ_JACSPN010000010.1"/>
</dbReference>
<keyword evidence="2" id="KW-1133">Transmembrane helix</keyword>
<evidence type="ECO:0000313" key="4">
    <source>
        <dbReference type="Proteomes" id="UP000822993"/>
    </source>
</evidence>
<name>A0A9D5YZ33_9CELL</name>
<dbReference type="Proteomes" id="UP000822993">
    <property type="component" value="Unassembled WGS sequence"/>
</dbReference>
<feature type="compositionally biased region" description="Basic and acidic residues" evidence="1">
    <location>
        <begin position="550"/>
        <end position="560"/>
    </location>
</feature>
<proteinExistence type="predicted"/>
<feature type="compositionally biased region" description="Low complexity" evidence="1">
    <location>
        <begin position="528"/>
        <end position="542"/>
    </location>
</feature>
<dbReference type="InterPro" id="IPR019734">
    <property type="entry name" value="TPR_rpt"/>
</dbReference>
<dbReference type="AlphaFoldDB" id="A0A9D5YZ33"/>
<keyword evidence="4" id="KW-1185">Reference proteome</keyword>
<organism evidence="3 4">
    <name type="scientific">Oerskovia douganii</name>
    <dbReference type="NCBI Taxonomy" id="2762210"/>
    <lineage>
        <taxon>Bacteria</taxon>
        <taxon>Bacillati</taxon>
        <taxon>Actinomycetota</taxon>
        <taxon>Actinomycetes</taxon>
        <taxon>Micrococcales</taxon>
        <taxon>Cellulomonadaceae</taxon>
        <taxon>Oerskovia</taxon>
    </lineage>
</organism>
<reference evidence="3 4" key="1">
    <citation type="submission" date="2020-08" db="EMBL/GenBank/DDBJ databases">
        <title>A Genomic Blueprint of the Chicken Gut Microbiome.</title>
        <authorList>
            <person name="Gilroy R."/>
            <person name="Ravi A."/>
            <person name="Getino M."/>
            <person name="Pursley I."/>
            <person name="Horton D.L."/>
            <person name="Alikhan N.-F."/>
            <person name="Baker D."/>
            <person name="Gharbi K."/>
            <person name="Hall N."/>
            <person name="Watson M."/>
            <person name="Adriaenssens E.M."/>
            <person name="Foster-Nyarko E."/>
            <person name="Jarju S."/>
            <person name="Secka A."/>
            <person name="Antonio M."/>
            <person name="Oren A."/>
            <person name="Chaudhuri R."/>
            <person name="La Ragione R.M."/>
            <person name="Hildebrand F."/>
            <person name="Pallen M.J."/>
        </authorList>
    </citation>
    <scope>NUCLEOTIDE SEQUENCE [LARGE SCALE GENOMIC DNA]</scope>
    <source>
        <strain evidence="3 4">Sa1BUA8</strain>
    </source>
</reference>
<keyword evidence="2" id="KW-0472">Membrane</keyword>
<dbReference type="EMBL" id="JACSPN010000010">
    <property type="protein sequence ID" value="MBE7700522.1"/>
    <property type="molecule type" value="Genomic_DNA"/>
</dbReference>
<feature type="transmembrane region" description="Helical" evidence="2">
    <location>
        <begin position="299"/>
        <end position="321"/>
    </location>
</feature>
<keyword evidence="2" id="KW-0812">Transmembrane</keyword>
<comment type="caution">
    <text evidence="3">The sequence shown here is derived from an EMBL/GenBank/DDBJ whole genome shotgun (WGS) entry which is preliminary data.</text>
</comment>
<dbReference type="SMART" id="SM00028">
    <property type="entry name" value="TPR"/>
    <property type="match status" value="3"/>
</dbReference>
<protein>
    <recommendedName>
        <fullName evidence="5">Tetratricopeptide repeat protein</fullName>
    </recommendedName>
</protein>
<feature type="region of interest" description="Disordered" evidence="1">
    <location>
        <begin position="514"/>
        <end position="560"/>
    </location>
</feature>
<feature type="transmembrane region" description="Helical" evidence="2">
    <location>
        <begin position="327"/>
        <end position="348"/>
    </location>
</feature>
<evidence type="ECO:0000256" key="2">
    <source>
        <dbReference type="SAM" id="Phobius"/>
    </source>
</evidence>
<dbReference type="SUPFAM" id="SSF48452">
    <property type="entry name" value="TPR-like"/>
    <property type="match status" value="1"/>
</dbReference>
<dbReference type="Gene3D" id="1.25.40.10">
    <property type="entry name" value="Tetratricopeptide repeat domain"/>
    <property type="match status" value="1"/>
</dbReference>